<gene>
    <name evidence="2" type="ORF">A6E15_07555</name>
</gene>
<keyword evidence="3" id="KW-1185">Reference proteome</keyword>
<accession>A0A1S8AWX9</accession>
<protein>
    <recommendedName>
        <fullName evidence="1">Methyltransferase domain-containing protein</fullName>
    </recommendedName>
</protein>
<dbReference type="CDD" id="cd02440">
    <property type="entry name" value="AdoMet_MTases"/>
    <property type="match status" value="1"/>
</dbReference>
<dbReference type="SUPFAM" id="SSF53335">
    <property type="entry name" value="S-adenosyl-L-methionine-dependent methyltransferases"/>
    <property type="match status" value="1"/>
</dbReference>
<dbReference type="Gene3D" id="2.20.25.110">
    <property type="entry name" value="S-adenosyl-L-methionine-dependent methyltransferases"/>
    <property type="match status" value="1"/>
</dbReference>
<sequence length="254" mass="29406">MADWTEDVFKDKSSLFAGVLERHDPHTEDEVDRILSTVREEYGVEPESVLDVGCGLGRHVLAFGERGYEVDGLDFSREYVREARQRASDRDLDDRVSIHQHDMRNLEEWDDSYDLTVNLGLTFGYYGRETDQEILSNVFDLLSDDGVFAVEMINAAGIVNNFQRSHVTEFDDELSVQRLEYDIEKGVLHNITDLFAKIEDEYQYKDRIVMKHQLYWTAEFKHMCELAGFESFHIVPLDGEELTLDVTSYLLLAS</sequence>
<proteinExistence type="predicted"/>
<reference evidence="3" key="1">
    <citation type="submission" date="2016-04" db="EMBL/GenBank/DDBJ databases">
        <authorList>
            <person name="Chen S.-C."/>
            <person name="Lai M.-C."/>
        </authorList>
    </citation>
    <scope>NUCLEOTIDE SEQUENCE [LARGE SCALE GENOMIC DNA]</scope>
    <source>
        <strain evidence="3">AB14</strain>
    </source>
</reference>
<dbReference type="EMBL" id="LWLN01000001">
    <property type="protein sequence ID" value="OLZ40854.1"/>
    <property type="molecule type" value="Genomic_DNA"/>
</dbReference>
<dbReference type="PANTHER" id="PTHR43667">
    <property type="entry name" value="CYCLOPROPANE-FATTY-ACYL-PHOSPHOLIPID SYNTHASE"/>
    <property type="match status" value="1"/>
</dbReference>
<dbReference type="RefSeq" id="WP_076145212.1">
    <property type="nucleotide sequence ID" value="NZ_LWLN01000001.1"/>
</dbReference>
<feature type="domain" description="Methyltransferase" evidence="1">
    <location>
        <begin position="49"/>
        <end position="146"/>
    </location>
</feature>
<dbReference type="Pfam" id="PF13649">
    <property type="entry name" value="Methyltransf_25"/>
    <property type="match status" value="1"/>
</dbReference>
<evidence type="ECO:0000313" key="2">
    <source>
        <dbReference type="EMBL" id="OLZ40854.1"/>
    </source>
</evidence>
<dbReference type="AlphaFoldDB" id="A0A1S8AWX9"/>
<dbReference type="PANTHER" id="PTHR43667:SF2">
    <property type="entry name" value="FATTY ACID C-METHYL TRANSFERASE"/>
    <property type="match status" value="1"/>
</dbReference>
<dbReference type="Gene3D" id="3.40.50.150">
    <property type="entry name" value="Vaccinia Virus protein VP39"/>
    <property type="match status" value="1"/>
</dbReference>
<dbReference type="OrthoDB" id="1018at2157"/>
<evidence type="ECO:0000259" key="1">
    <source>
        <dbReference type="Pfam" id="PF13649"/>
    </source>
</evidence>
<evidence type="ECO:0000313" key="3">
    <source>
        <dbReference type="Proteomes" id="UP000189370"/>
    </source>
</evidence>
<dbReference type="InterPro" id="IPR050723">
    <property type="entry name" value="CFA/CMAS"/>
</dbReference>
<comment type="caution">
    <text evidence="2">The sequence shown here is derived from an EMBL/GenBank/DDBJ whole genome shotgun (WGS) entry which is preliminary data.</text>
</comment>
<dbReference type="Proteomes" id="UP000189370">
    <property type="component" value="Unassembled WGS sequence"/>
</dbReference>
<organism evidence="2 3">
    <name type="scientific">Natrinema saccharevitans</name>
    <dbReference type="NCBI Taxonomy" id="301967"/>
    <lineage>
        <taxon>Archaea</taxon>
        <taxon>Methanobacteriati</taxon>
        <taxon>Methanobacteriota</taxon>
        <taxon>Stenosarchaea group</taxon>
        <taxon>Halobacteria</taxon>
        <taxon>Halobacteriales</taxon>
        <taxon>Natrialbaceae</taxon>
        <taxon>Natrinema</taxon>
    </lineage>
</organism>
<dbReference type="InterPro" id="IPR029063">
    <property type="entry name" value="SAM-dependent_MTases_sf"/>
</dbReference>
<dbReference type="InterPro" id="IPR041698">
    <property type="entry name" value="Methyltransf_25"/>
</dbReference>
<dbReference type="STRING" id="301967.A6E15_07555"/>
<name>A0A1S8AWX9_9EURY</name>